<organism evidence="1 2">
    <name type="scientific">Candidatus Thiomargarita nelsonii</name>
    <dbReference type="NCBI Taxonomy" id="1003181"/>
    <lineage>
        <taxon>Bacteria</taxon>
        <taxon>Pseudomonadati</taxon>
        <taxon>Pseudomonadota</taxon>
        <taxon>Gammaproteobacteria</taxon>
        <taxon>Thiotrichales</taxon>
        <taxon>Thiotrichaceae</taxon>
        <taxon>Thiomargarita</taxon>
    </lineage>
</organism>
<evidence type="ECO:0000313" key="2">
    <source>
        <dbReference type="Proteomes" id="UP000030428"/>
    </source>
</evidence>
<comment type="caution">
    <text evidence="1">The sequence shown here is derived from an EMBL/GenBank/DDBJ whole genome shotgun (WGS) entry which is preliminary data.</text>
</comment>
<proteinExistence type="predicted"/>
<protein>
    <submittedName>
        <fullName evidence="1">Uncharacterized protein</fullName>
    </submittedName>
</protein>
<dbReference type="Proteomes" id="UP000030428">
    <property type="component" value="Unassembled WGS sequence"/>
</dbReference>
<name>A0A0A6P899_9GAMM</name>
<accession>A0A0A6P899</accession>
<sequence length="129" mass="15194">MYKEKLPKNCPPKSAVENDIVILYRIFQGNKLDASEFIPYNTLYPDNKRFQQMCDAFGISFYTNYDCALSKYKEILGKGKKMGNFIAKLKIKQKSGFIKINSHTGHCNFWFYERFDIYNDIECLEITKL</sequence>
<reference evidence="1 2" key="1">
    <citation type="journal article" date="2016" name="Front. Microbiol.">
        <title>Single-Cell (Meta-)Genomics of a Dimorphic Candidatus Thiomargarita nelsonii Reveals Genomic Plasticity.</title>
        <authorList>
            <person name="Flood B.E."/>
            <person name="Fliss P."/>
            <person name="Jones D.S."/>
            <person name="Dick G.J."/>
            <person name="Jain S."/>
            <person name="Kaster A.K."/>
            <person name="Winkel M."/>
            <person name="Mussmann M."/>
            <person name="Bailey J."/>
        </authorList>
    </citation>
    <scope>NUCLEOTIDE SEQUENCE [LARGE SCALE GENOMIC DNA]</scope>
    <source>
        <strain evidence="1">Hydrate Ridge</strain>
    </source>
</reference>
<evidence type="ECO:0000313" key="1">
    <source>
        <dbReference type="EMBL" id="KHD06953.1"/>
    </source>
</evidence>
<dbReference type="AlphaFoldDB" id="A0A0A6P899"/>
<dbReference type="EMBL" id="JSZA02000025">
    <property type="protein sequence ID" value="KHD06953.1"/>
    <property type="molecule type" value="Genomic_DNA"/>
</dbReference>
<keyword evidence="2" id="KW-1185">Reference proteome</keyword>
<gene>
    <name evidence="1" type="ORF">PN36_08505</name>
</gene>